<reference evidence="1" key="1">
    <citation type="journal article" date="2014" name="Front. Microbiol.">
        <title>High frequency of phylogenetically diverse reductive dehalogenase-homologous genes in deep subseafloor sedimentary metagenomes.</title>
        <authorList>
            <person name="Kawai M."/>
            <person name="Futagami T."/>
            <person name="Toyoda A."/>
            <person name="Takaki Y."/>
            <person name="Nishi S."/>
            <person name="Hori S."/>
            <person name="Arai W."/>
            <person name="Tsubouchi T."/>
            <person name="Morono Y."/>
            <person name="Uchiyama I."/>
            <person name="Ito T."/>
            <person name="Fujiyama A."/>
            <person name="Inagaki F."/>
            <person name="Takami H."/>
        </authorList>
    </citation>
    <scope>NUCLEOTIDE SEQUENCE</scope>
    <source>
        <strain evidence="1">Expedition CK06-06</strain>
    </source>
</reference>
<dbReference type="EMBL" id="BARW01006510">
    <property type="protein sequence ID" value="GAI76894.1"/>
    <property type="molecule type" value="Genomic_DNA"/>
</dbReference>
<organism evidence="1">
    <name type="scientific">marine sediment metagenome</name>
    <dbReference type="NCBI Taxonomy" id="412755"/>
    <lineage>
        <taxon>unclassified sequences</taxon>
        <taxon>metagenomes</taxon>
        <taxon>ecological metagenomes</taxon>
    </lineage>
</organism>
<dbReference type="AlphaFoldDB" id="X1TA50"/>
<proteinExistence type="predicted"/>
<comment type="caution">
    <text evidence="1">The sequence shown here is derived from an EMBL/GenBank/DDBJ whole genome shotgun (WGS) entry which is preliminary data.</text>
</comment>
<name>X1TA50_9ZZZZ</name>
<sequence>MRKGKCVVCGQDMFDPLLSEVKEANSRIEQLANGILNDVLGLIVEYMSDPFPEDEVEAFDKLFEGTEAYYNIRDMISMTLMPEEG</sequence>
<gene>
    <name evidence="1" type="ORF">S12H4_13675</name>
</gene>
<evidence type="ECO:0000313" key="1">
    <source>
        <dbReference type="EMBL" id="GAI76894.1"/>
    </source>
</evidence>
<protein>
    <submittedName>
        <fullName evidence="1">Uncharacterized protein</fullName>
    </submittedName>
</protein>
<accession>X1TA50</accession>